<dbReference type="Pfam" id="PF01522">
    <property type="entry name" value="Polysacc_deac_1"/>
    <property type="match status" value="1"/>
</dbReference>
<protein>
    <submittedName>
        <fullName evidence="4">Polysaccharide deacetylase</fullName>
    </submittedName>
</protein>
<name>F0QXW0_VULM7</name>
<dbReference type="GO" id="GO:0005975">
    <property type="term" value="P:carbohydrate metabolic process"/>
    <property type="evidence" value="ECO:0007669"/>
    <property type="project" value="InterPro"/>
</dbReference>
<proteinExistence type="predicted"/>
<organism evidence="4 5">
    <name type="scientific">Vulcanisaeta moutnovskia (strain 768-28)</name>
    <dbReference type="NCBI Taxonomy" id="985053"/>
    <lineage>
        <taxon>Archaea</taxon>
        <taxon>Thermoproteota</taxon>
        <taxon>Thermoprotei</taxon>
        <taxon>Thermoproteales</taxon>
        <taxon>Thermoproteaceae</taxon>
        <taxon>Vulcanisaeta</taxon>
    </lineage>
</organism>
<dbReference type="HOGENOM" id="CLU_1340692_0_0_2"/>
<dbReference type="AlphaFoldDB" id="F0QXW0"/>
<dbReference type="EMBL" id="CP002529">
    <property type="protein sequence ID" value="ADY01273.1"/>
    <property type="molecule type" value="Genomic_DNA"/>
</dbReference>
<dbReference type="CDD" id="cd10967">
    <property type="entry name" value="CE4_GLA_like_6s"/>
    <property type="match status" value="1"/>
</dbReference>
<dbReference type="GO" id="GO:0016810">
    <property type="term" value="F:hydrolase activity, acting on carbon-nitrogen (but not peptide) bonds"/>
    <property type="evidence" value="ECO:0007669"/>
    <property type="project" value="InterPro"/>
</dbReference>
<dbReference type="InterPro" id="IPR051398">
    <property type="entry name" value="Polysacch_Deacetylase"/>
</dbReference>
<dbReference type="Proteomes" id="UP000007485">
    <property type="component" value="Chromosome"/>
</dbReference>
<dbReference type="Gene3D" id="3.20.20.370">
    <property type="entry name" value="Glycoside hydrolase/deacetylase"/>
    <property type="match status" value="1"/>
</dbReference>
<evidence type="ECO:0000256" key="2">
    <source>
        <dbReference type="ARBA" id="ARBA00022729"/>
    </source>
</evidence>
<accession>F0QXW0</accession>
<dbReference type="PANTHER" id="PTHR34216">
    <property type="match status" value="1"/>
</dbReference>
<keyword evidence="5" id="KW-1185">Reference proteome</keyword>
<sequence length="232" mass="26909">MIRRLFVSLTFDDGFLSHVIIARELVKHGIYSTFFIAPYFKGRDFLSNKLNSLNVISKLGHEIGSHGLTHRFLTALSPGDIEYEVRMSKAIIEDIIGRKVYGFAYPFDAFNNQAVAIVMRHYDYARRGFNPSDLFNMNVLLNGYLISRYLINSINPLLSIRRFIRILKLRISYNNHRRDFNGDIGWLVFTFHNEPIEEILHLVSIIKRLGGLLGIRVEFKPMCNVFFGECLE</sequence>
<reference evidence="4 5" key="1">
    <citation type="journal article" date="2011" name="J. Bacteriol.">
        <title>Complete genome sequence of 'Vulcanisaeta moutnovskia' strain 768-28, a novel member of the hyperthermophilic crenarchaeal genus vulcanisaeta.</title>
        <authorList>
            <person name="Gumerov V.M."/>
            <person name="Mardanov A.V."/>
            <person name="Beletsky A.V."/>
            <person name="Prokofeva M.I."/>
            <person name="Bonch-Osmolovskaya E.A."/>
            <person name="Ravin N.V."/>
            <person name="Skryabin K.G."/>
        </authorList>
    </citation>
    <scope>NUCLEOTIDE SEQUENCE [LARGE SCALE GENOMIC DNA]</scope>
    <source>
        <strain evidence="4 5">768-28</strain>
    </source>
</reference>
<evidence type="ECO:0000256" key="1">
    <source>
        <dbReference type="ARBA" id="ARBA00004613"/>
    </source>
</evidence>
<keyword evidence="2" id="KW-0732">Signal</keyword>
<dbReference type="RefSeq" id="WP_013604435.1">
    <property type="nucleotide sequence ID" value="NC_015151.1"/>
</dbReference>
<dbReference type="KEGG" id="vmo:VMUT_1066"/>
<dbReference type="SUPFAM" id="SSF88713">
    <property type="entry name" value="Glycoside hydrolase/deacetylase"/>
    <property type="match status" value="1"/>
</dbReference>
<gene>
    <name evidence="4" type="ordered locus">VMUT_1066</name>
</gene>
<evidence type="ECO:0000313" key="4">
    <source>
        <dbReference type="EMBL" id="ADY01273.1"/>
    </source>
</evidence>
<dbReference type="GO" id="GO:0005576">
    <property type="term" value="C:extracellular region"/>
    <property type="evidence" value="ECO:0007669"/>
    <property type="project" value="UniProtKB-SubCell"/>
</dbReference>
<evidence type="ECO:0000259" key="3">
    <source>
        <dbReference type="PROSITE" id="PS51677"/>
    </source>
</evidence>
<dbReference type="eggNOG" id="arCOG02878">
    <property type="taxonomic scope" value="Archaea"/>
</dbReference>
<dbReference type="OrthoDB" id="10436at2157"/>
<dbReference type="PROSITE" id="PS51677">
    <property type="entry name" value="NODB"/>
    <property type="match status" value="1"/>
</dbReference>
<dbReference type="InterPro" id="IPR002509">
    <property type="entry name" value="NODB_dom"/>
</dbReference>
<dbReference type="PANTHER" id="PTHR34216:SF3">
    <property type="entry name" value="POLY-BETA-1,6-N-ACETYL-D-GLUCOSAMINE N-DEACETYLASE"/>
    <property type="match status" value="1"/>
</dbReference>
<comment type="subcellular location">
    <subcellularLocation>
        <location evidence="1">Secreted</location>
    </subcellularLocation>
</comment>
<evidence type="ECO:0000313" key="5">
    <source>
        <dbReference type="Proteomes" id="UP000007485"/>
    </source>
</evidence>
<dbReference type="STRING" id="985053.VMUT_1066"/>
<feature type="domain" description="NodB homology" evidence="3">
    <location>
        <begin position="5"/>
        <end position="232"/>
    </location>
</feature>
<dbReference type="InterPro" id="IPR011330">
    <property type="entry name" value="Glyco_hydro/deAcase_b/a-brl"/>
</dbReference>
<dbReference type="GeneID" id="25395221"/>